<sequence>MDDEALDNLDKHARELSHRLIEAASAADWSPDSAERFAVAITELRAMSTIHADALLWILLSAHNTGASA</sequence>
<gene>
    <name evidence="1" type="ORF">ENSA7_64870</name>
</gene>
<dbReference type="RefSeq" id="WP_106093323.1">
    <property type="nucleotide sequence ID" value="NZ_PVNL01000124.1"/>
</dbReference>
<dbReference type="EMBL" id="PVNL01000124">
    <property type="protein sequence ID" value="PRP98544.1"/>
    <property type="molecule type" value="Genomic_DNA"/>
</dbReference>
<name>A0A2S9Y0A9_9BACT</name>
<evidence type="ECO:0000313" key="2">
    <source>
        <dbReference type="Proteomes" id="UP000238823"/>
    </source>
</evidence>
<accession>A0A2S9Y0A9</accession>
<dbReference type="AlphaFoldDB" id="A0A2S9Y0A9"/>
<dbReference type="Proteomes" id="UP000238823">
    <property type="component" value="Unassembled WGS sequence"/>
</dbReference>
<reference evidence="1 2" key="1">
    <citation type="submission" date="2018-03" db="EMBL/GenBank/DDBJ databases">
        <title>Draft Genome Sequences of the Obligatory Marine Myxobacteria Enhygromyxa salina SWB007.</title>
        <authorList>
            <person name="Poehlein A."/>
            <person name="Moghaddam J.A."/>
            <person name="Harms H."/>
            <person name="Alanjari M."/>
            <person name="Koenig G.M."/>
            <person name="Daniel R."/>
            <person name="Schaeberle T.F."/>
        </authorList>
    </citation>
    <scope>NUCLEOTIDE SEQUENCE [LARGE SCALE GENOMIC DNA]</scope>
    <source>
        <strain evidence="1 2">SWB007</strain>
    </source>
</reference>
<evidence type="ECO:0000313" key="1">
    <source>
        <dbReference type="EMBL" id="PRP98544.1"/>
    </source>
</evidence>
<protein>
    <submittedName>
        <fullName evidence="1">Uncharacterized protein</fullName>
    </submittedName>
</protein>
<proteinExistence type="predicted"/>
<organism evidence="1 2">
    <name type="scientific">Enhygromyxa salina</name>
    <dbReference type="NCBI Taxonomy" id="215803"/>
    <lineage>
        <taxon>Bacteria</taxon>
        <taxon>Pseudomonadati</taxon>
        <taxon>Myxococcota</taxon>
        <taxon>Polyangia</taxon>
        <taxon>Nannocystales</taxon>
        <taxon>Nannocystaceae</taxon>
        <taxon>Enhygromyxa</taxon>
    </lineage>
</organism>
<comment type="caution">
    <text evidence="1">The sequence shown here is derived from an EMBL/GenBank/DDBJ whole genome shotgun (WGS) entry which is preliminary data.</text>
</comment>